<dbReference type="Proteomes" id="UP000035083">
    <property type="component" value="Unassembled WGS sequence"/>
</dbReference>
<dbReference type="RefSeq" id="WP_006894533.1">
    <property type="nucleotide sequence ID" value="NZ_BANU01000001.1"/>
</dbReference>
<feature type="region of interest" description="Disordered" evidence="2">
    <location>
        <begin position="1439"/>
        <end position="1553"/>
    </location>
</feature>
<feature type="compositionally biased region" description="Low complexity" evidence="2">
    <location>
        <begin position="1521"/>
        <end position="1533"/>
    </location>
</feature>
<feature type="compositionally biased region" description="Basic and acidic residues" evidence="2">
    <location>
        <begin position="1585"/>
        <end position="1594"/>
    </location>
</feature>
<reference evidence="4 5" key="1">
    <citation type="submission" date="2012-12" db="EMBL/GenBank/DDBJ databases">
        <title>Whole genome shotgun sequence of Gordonia sihwensis NBRC 108236.</title>
        <authorList>
            <person name="Yoshida I."/>
            <person name="Hosoyama A."/>
            <person name="Tsuchikane K."/>
            <person name="Ando Y."/>
            <person name="Baba S."/>
            <person name="Ohji S."/>
            <person name="Hamada M."/>
            <person name="Tamura T."/>
            <person name="Yamazoe A."/>
            <person name="Yamazaki S."/>
            <person name="Fujita N."/>
        </authorList>
    </citation>
    <scope>NUCLEOTIDE SEQUENCE [LARGE SCALE GENOMIC DNA]</scope>
    <source>
        <strain evidence="4 5">NBRC 108236</strain>
    </source>
</reference>
<proteinExistence type="predicted"/>
<accession>L7LF28</accession>
<feature type="compositionally biased region" description="Polar residues" evidence="2">
    <location>
        <begin position="1314"/>
        <end position="1325"/>
    </location>
</feature>
<feature type="region of interest" description="Disordered" evidence="2">
    <location>
        <begin position="1307"/>
        <end position="1326"/>
    </location>
</feature>
<evidence type="ECO:0000256" key="1">
    <source>
        <dbReference type="ARBA" id="ARBA00022612"/>
    </source>
</evidence>
<evidence type="ECO:0000313" key="5">
    <source>
        <dbReference type="Proteomes" id="UP000035083"/>
    </source>
</evidence>
<evidence type="ECO:0000313" key="4">
    <source>
        <dbReference type="EMBL" id="GAC59346.1"/>
    </source>
</evidence>
<dbReference type="eggNOG" id="COG5283">
    <property type="taxonomic scope" value="Bacteria"/>
</dbReference>
<dbReference type="NCBIfam" id="TIGR01760">
    <property type="entry name" value="tape_meas_TP901"/>
    <property type="match status" value="1"/>
</dbReference>
<comment type="caution">
    <text evidence="4">The sequence shown here is derived from an EMBL/GenBank/DDBJ whole genome shotgun (WGS) entry which is preliminary data.</text>
</comment>
<feature type="compositionally biased region" description="Basic and acidic residues" evidence="2">
    <location>
        <begin position="1439"/>
        <end position="1481"/>
    </location>
</feature>
<name>L7LF28_9ACTN</name>
<sequence length="1792" mass="185426">MTAGGRIDIDVVLNDKDVAARLDSTLAKATASAKKAAGALGLAFGGAAVLGGLKSVIDAGVEFDTVLNQLRGVTGATGAEMAAVSEKARQLGNDIAIPATSASDAAQAMLELSKGGLSVQQSMDAARGSLQLAAAAQISAAQASEIQAQAINTFSLKASDAGHVADVLAGTANAAAGEITDIAQGLQQAGSVASQFGMTIDETAGALGVLANNGIKGSDAGTLLKSTLLALQDTGKPAATAMEELGISVYDAQGKFRGLGPIMDELKTASTNLTEEQYNQATAVLFGSDAMRLAGIAAKDGSESFRQMTEQVGKAGSAQRLAEEMAKGLPGQLERLQNAADETKLALYDLLRGPLTDLASFGADQLGNLSDLLKGDTGGMSEGLRPLVEDLKSIGDGLHGIAQDLVGPGGALTVIGEGAQATGKLAVAGLEPITGAVGGVLNVFAGLPAPVQTAALAMGAFAIARNKIATPGPLKALSAFRAEMSAQNSLAKLATREVDKYGRAIEGTGRGLTVAQRAQAAYRTSTLESVSAMRGFTDQVGAVRRGAAAAGEPVGLLTATMRTMGERNGALGQIGGAFTAASQGMGRFGSVAGTAAAGATALKLGAGGLMSALGGPWGVALGAASLGLAMYSQRQQEAAQAAAEHKRNVDDLVGSIDVQTGALNKASTAQMAADLRGGKYGKGNTFEFSDQLGISADRVTAAASRQKGALDDLNVTLDATTKKSLESSDYWNKQGSSLRAAGIDADTMTDALRGNASAIKKVEGFMVGSGTTIQDYRRHLDESGKNAVQLGENVNLAAQAVREAGAAQDQQTRAMEKMDPRARTLAEAMEVLGSKTSTAAEKSNALKAALDALGGGAEGFDAAMGQAKQAVEKLPATWQAAADSVGGYGELINSATGRIVLNNDATRALSSEIFNVKNQMNNAATAAYQFAIQNGQGSEAAANAARTAASEIYNSFMKSSDGAKAAGVDVAALATAMGLLPPEQVVQLLAKGGDAVSAELLLIKRLVEGVPPNKAIELHSISDEAKAKLEGIKGLVVTELPDNKGVTVTATTTQAQQDLNALVTKQNELKDKNVTYRATVIVDEAQAQSARWGVETFGVGSQPRAKGGPIDGYAVGGGVGADGAIRGPGTGTSDSILTQVPAGGHVVTAAEVSAAGGHGAVNRQVSALGAGRPGRKTATAGPLMPVALSNGEHYLAPDTVDAAGGHDAIFAWRAGLAQERQGLYLGGLVRAEQVGKANDGLPYITGGRDCSMWVSWIVQAAKGQELTRLFTTYSLLDGQTGGLEPGASPSDYLTVGVSQEHMAATVQTDRGPVNTESGGNSSPSQVRWGRGAAGAFDGQFPFRFHLPKNLISPPPDETKPDVSAEEAATETMKAEDETQSRQYIEPPKAPKAEDVAAEAARIGVRGLLETFDMQDSIFADPDKSTIGRALQIGINTQKYREQQAEVPKSESKSGGVSKEDQAAYDRDKLARDQKYENDRLAIKNSMKSGPERDRKLLDLKQKHDQDNLEAKIKLRDKKSGTDSTSESDASTSGKTSGPADSDPYRLVDSAPYDPSRGAVQWEKEATAALRIAGMNYRWKDKMIGQGDIESHGDPKAVGPDSPDGQPKGWMQVKPGTFAAFRDPKLPDDPFNVLANGVAAAKYANKQYNGEPPWPTTKGYWAGGINAMDPSKAAVVAPQNRRVIGDRAVADEFFIPDTDDPQHIALGAEWARRRGFQLVNMHADGGTLARARGGQAAVMDRPAGPVIQEGDRHYNYAGPADQAPDFFRGARRHDNIVRRGAGVQRIGRKGTRP</sequence>
<feature type="compositionally biased region" description="Basic and acidic residues" evidence="2">
    <location>
        <begin position="1489"/>
        <end position="1520"/>
    </location>
</feature>
<evidence type="ECO:0000256" key="2">
    <source>
        <dbReference type="SAM" id="MobiDB-lite"/>
    </source>
</evidence>
<dbReference type="PANTHER" id="PTHR37813">
    <property type="entry name" value="FELS-2 PROPHAGE PROTEIN"/>
    <property type="match status" value="1"/>
</dbReference>
<feature type="region of interest" description="Disordered" evidence="2">
    <location>
        <begin position="1348"/>
        <end position="1394"/>
    </location>
</feature>
<dbReference type="InterPro" id="IPR010090">
    <property type="entry name" value="Phage_tape_meas"/>
</dbReference>
<dbReference type="Pfam" id="PF10145">
    <property type="entry name" value="PhageMin_Tail"/>
    <property type="match status" value="1"/>
</dbReference>
<dbReference type="PANTHER" id="PTHR37813:SF1">
    <property type="entry name" value="FELS-2 PROPHAGE PROTEIN"/>
    <property type="match status" value="1"/>
</dbReference>
<keyword evidence="5" id="KW-1185">Reference proteome</keyword>
<protein>
    <recommendedName>
        <fullName evidence="3">Phage tail tape measure protein domain-containing protein</fullName>
    </recommendedName>
</protein>
<dbReference type="EMBL" id="BANU01000001">
    <property type="protein sequence ID" value="GAC59346.1"/>
    <property type="molecule type" value="Genomic_DNA"/>
</dbReference>
<dbReference type="InterPro" id="IPR023346">
    <property type="entry name" value="Lysozyme-like_dom_sf"/>
</dbReference>
<feature type="region of interest" description="Disordered" evidence="2">
    <location>
        <begin position="1585"/>
        <end position="1605"/>
    </location>
</feature>
<evidence type="ECO:0000259" key="3">
    <source>
        <dbReference type="Pfam" id="PF10145"/>
    </source>
</evidence>
<dbReference type="SUPFAM" id="SSF53955">
    <property type="entry name" value="Lysozyme-like"/>
    <property type="match status" value="1"/>
</dbReference>
<feature type="domain" description="Phage tail tape measure protein" evidence="3">
    <location>
        <begin position="86"/>
        <end position="287"/>
    </location>
</feature>
<gene>
    <name evidence="4" type="ORF">GSI01S_01_03130</name>
</gene>
<keyword evidence="1" id="KW-1188">Viral release from host cell</keyword>
<organism evidence="4 5">
    <name type="scientific">Gordonia sihwensis NBRC 108236</name>
    <dbReference type="NCBI Taxonomy" id="1223544"/>
    <lineage>
        <taxon>Bacteria</taxon>
        <taxon>Bacillati</taxon>
        <taxon>Actinomycetota</taxon>
        <taxon>Actinomycetes</taxon>
        <taxon>Mycobacteriales</taxon>
        <taxon>Gordoniaceae</taxon>
        <taxon>Gordonia</taxon>
    </lineage>
</organism>